<organism evidence="5 6">
    <name type="scientific">Nannocystis bainbridge</name>
    <dbReference type="NCBI Taxonomy" id="2995303"/>
    <lineage>
        <taxon>Bacteria</taxon>
        <taxon>Pseudomonadati</taxon>
        <taxon>Myxococcota</taxon>
        <taxon>Polyangia</taxon>
        <taxon>Nannocystales</taxon>
        <taxon>Nannocystaceae</taxon>
        <taxon>Nannocystis</taxon>
    </lineage>
</organism>
<keyword evidence="1" id="KW-0813">Transport</keyword>
<keyword evidence="6" id="KW-1185">Reference proteome</keyword>
<dbReference type="PROSITE" id="PS00211">
    <property type="entry name" value="ABC_TRANSPORTER_1"/>
    <property type="match status" value="1"/>
</dbReference>
<evidence type="ECO:0000256" key="2">
    <source>
        <dbReference type="ARBA" id="ARBA00022741"/>
    </source>
</evidence>
<evidence type="ECO:0000313" key="5">
    <source>
        <dbReference type="EMBL" id="MDC0717600.1"/>
    </source>
</evidence>
<dbReference type="EMBL" id="JAQNDL010000001">
    <property type="protein sequence ID" value="MDC0717600.1"/>
    <property type="molecule type" value="Genomic_DNA"/>
</dbReference>
<sequence length="247" mass="26057">MIRARGIHKSYRLAGARAGELPVLRGVDFDVGAGEFTAVVGRSGSGKSTLLALLGGLDTDYSGELKVAGKELRALSDAELSAYRNATIGFVFQAFHLLDHLSCEDNVALPALFSVQGKESKDVRLGRARELMEMVGISDKCGTRPSTLSGGQKQRLAIARALYHKPQLLICDEPTGNLDSASASAIIALFRKLRDESGVTLTIVTHDPTIAAAADRVIEIRDGVVELGGVNTSAASAAPSGDEEVRP</sequence>
<evidence type="ECO:0000256" key="3">
    <source>
        <dbReference type="ARBA" id="ARBA00022840"/>
    </source>
</evidence>
<gene>
    <name evidence="5" type="ORF">POL25_11885</name>
</gene>
<dbReference type="RefSeq" id="WP_272086084.1">
    <property type="nucleotide sequence ID" value="NZ_JAQNDL010000001.1"/>
</dbReference>
<proteinExistence type="predicted"/>
<keyword evidence="3 5" id="KW-0067">ATP-binding</keyword>
<accession>A0ABT5DVJ9</accession>
<dbReference type="GO" id="GO:0005524">
    <property type="term" value="F:ATP binding"/>
    <property type="evidence" value="ECO:0007669"/>
    <property type="project" value="UniProtKB-KW"/>
</dbReference>
<feature type="domain" description="ABC transporter" evidence="4">
    <location>
        <begin position="2"/>
        <end position="247"/>
    </location>
</feature>
<dbReference type="InterPro" id="IPR003439">
    <property type="entry name" value="ABC_transporter-like_ATP-bd"/>
</dbReference>
<dbReference type="CDD" id="cd03255">
    <property type="entry name" value="ABC_MJ0796_LolCDE_FtsE"/>
    <property type="match status" value="1"/>
</dbReference>
<dbReference type="Proteomes" id="UP001221686">
    <property type="component" value="Unassembled WGS sequence"/>
</dbReference>
<reference evidence="5 6" key="1">
    <citation type="submission" date="2022-11" db="EMBL/GenBank/DDBJ databases">
        <title>Minimal conservation of predation-associated metabolite biosynthetic gene clusters underscores biosynthetic potential of Myxococcota including descriptions for ten novel species: Archangium lansinium sp. nov., Myxococcus landrumus sp. nov., Nannocystis bai.</title>
        <authorList>
            <person name="Ahearne A."/>
            <person name="Stevens C."/>
            <person name="Dowd S."/>
        </authorList>
    </citation>
    <scope>NUCLEOTIDE SEQUENCE [LARGE SCALE GENOMIC DNA]</scope>
    <source>
        <strain evidence="5 6">BB15-2</strain>
    </source>
</reference>
<dbReference type="SUPFAM" id="SSF52540">
    <property type="entry name" value="P-loop containing nucleoside triphosphate hydrolases"/>
    <property type="match status" value="1"/>
</dbReference>
<protein>
    <submittedName>
        <fullName evidence="5">ABC transporter ATP-binding protein</fullName>
    </submittedName>
</protein>
<dbReference type="PANTHER" id="PTHR24220">
    <property type="entry name" value="IMPORT ATP-BINDING PROTEIN"/>
    <property type="match status" value="1"/>
</dbReference>
<comment type="caution">
    <text evidence="5">The sequence shown here is derived from an EMBL/GenBank/DDBJ whole genome shotgun (WGS) entry which is preliminary data.</text>
</comment>
<dbReference type="PANTHER" id="PTHR24220:SF86">
    <property type="entry name" value="ABC TRANSPORTER ABCH.1"/>
    <property type="match status" value="1"/>
</dbReference>
<dbReference type="InterPro" id="IPR003593">
    <property type="entry name" value="AAA+_ATPase"/>
</dbReference>
<dbReference type="SMART" id="SM00382">
    <property type="entry name" value="AAA"/>
    <property type="match status" value="1"/>
</dbReference>
<dbReference type="InterPro" id="IPR017871">
    <property type="entry name" value="ABC_transporter-like_CS"/>
</dbReference>
<dbReference type="InterPro" id="IPR017911">
    <property type="entry name" value="MacB-like_ATP-bd"/>
</dbReference>
<dbReference type="InterPro" id="IPR027417">
    <property type="entry name" value="P-loop_NTPase"/>
</dbReference>
<keyword evidence="2" id="KW-0547">Nucleotide-binding</keyword>
<dbReference type="InterPro" id="IPR015854">
    <property type="entry name" value="ABC_transpr_LolD-like"/>
</dbReference>
<dbReference type="PROSITE" id="PS50893">
    <property type="entry name" value="ABC_TRANSPORTER_2"/>
    <property type="match status" value="1"/>
</dbReference>
<dbReference type="Pfam" id="PF00005">
    <property type="entry name" value="ABC_tran"/>
    <property type="match status" value="1"/>
</dbReference>
<evidence type="ECO:0000313" key="6">
    <source>
        <dbReference type="Proteomes" id="UP001221686"/>
    </source>
</evidence>
<name>A0ABT5DVJ9_9BACT</name>
<dbReference type="Gene3D" id="3.40.50.300">
    <property type="entry name" value="P-loop containing nucleotide triphosphate hydrolases"/>
    <property type="match status" value="1"/>
</dbReference>
<evidence type="ECO:0000256" key="1">
    <source>
        <dbReference type="ARBA" id="ARBA00022448"/>
    </source>
</evidence>
<evidence type="ECO:0000259" key="4">
    <source>
        <dbReference type="PROSITE" id="PS50893"/>
    </source>
</evidence>